<dbReference type="PANTHER" id="PTHR15666:SF1">
    <property type="entry name" value="COMM DOMAIN-CONTAINING PROTEIN 5"/>
    <property type="match status" value="1"/>
</dbReference>
<dbReference type="OMA" id="IQRTKFN"/>
<dbReference type="InterPro" id="IPR037357">
    <property type="entry name" value="COMMD5"/>
</dbReference>
<comment type="similarity">
    <text evidence="2">Belongs to the COMM domain-containing protein 5 family.</text>
</comment>
<evidence type="ECO:0000259" key="3">
    <source>
        <dbReference type="PROSITE" id="PS51269"/>
    </source>
</evidence>
<evidence type="ECO:0000256" key="1">
    <source>
        <dbReference type="ARBA" id="ARBA00016556"/>
    </source>
</evidence>
<dbReference type="GO" id="GO:0005634">
    <property type="term" value="C:nucleus"/>
    <property type="evidence" value="ECO:0000318"/>
    <property type="project" value="GO_Central"/>
</dbReference>
<dbReference type="EnsemblMetazoa" id="XM_787745">
    <property type="protein sequence ID" value="XP_792838"/>
    <property type="gene ID" value="LOC588044"/>
</dbReference>
<dbReference type="RefSeq" id="XP_792838.1">
    <property type="nucleotide sequence ID" value="XM_787745.5"/>
</dbReference>
<organism evidence="4 5">
    <name type="scientific">Strongylocentrotus purpuratus</name>
    <name type="common">Purple sea urchin</name>
    <dbReference type="NCBI Taxonomy" id="7668"/>
    <lineage>
        <taxon>Eukaryota</taxon>
        <taxon>Metazoa</taxon>
        <taxon>Echinodermata</taxon>
        <taxon>Eleutherozoa</taxon>
        <taxon>Echinozoa</taxon>
        <taxon>Echinoidea</taxon>
        <taxon>Euechinoidea</taxon>
        <taxon>Echinacea</taxon>
        <taxon>Camarodonta</taxon>
        <taxon>Echinidea</taxon>
        <taxon>Strongylocentrotidae</taxon>
        <taxon>Strongylocentrotus</taxon>
    </lineage>
</organism>
<keyword evidence="5" id="KW-1185">Reference proteome</keyword>
<dbReference type="KEGG" id="spu:588044"/>
<evidence type="ECO:0000313" key="5">
    <source>
        <dbReference type="Proteomes" id="UP000007110"/>
    </source>
</evidence>
<evidence type="ECO:0000313" key="4">
    <source>
        <dbReference type="EnsemblMetazoa" id="XP_792838"/>
    </source>
</evidence>
<accession>A0A7M7RI06</accession>
<dbReference type="CDD" id="cd04753">
    <property type="entry name" value="Commd5_HCaRG"/>
    <property type="match status" value="1"/>
</dbReference>
<dbReference type="PROSITE" id="PS51269">
    <property type="entry name" value="COMM"/>
    <property type="match status" value="1"/>
</dbReference>
<dbReference type="PANTHER" id="PTHR15666">
    <property type="entry name" value="COMM DOMAIN CONTAINING PROTEIN 5"/>
    <property type="match status" value="1"/>
</dbReference>
<evidence type="ECO:0000256" key="2">
    <source>
        <dbReference type="ARBA" id="ARBA00093452"/>
    </source>
</evidence>
<feature type="domain" description="COMM" evidence="3">
    <location>
        <begin position="147"/>
        <end position="211"/>
    </location>
</feature>
<dbReference type="InParanoid" id="A0A7M7RI06"/>
<reference evidence="4" key="2">
    <citation type="submission" date="2021-01" db="UniProtKB">
        <authorList>
            <consortium name="EnsemblMetazoa"/>
        </authorList>
    </citation>
    <scope>IDENTIFICATION</scope>
</reference>
<dbReference type="OrthoDB" id="203754at2759"/>
<dbReference type="CTD" id="28991"/>
<dbReference type="Pfam" id="PF07258">
    <property type="entry name" value="COMM_domain"/>
    <property type="match status" value="1"/>
</dbReference>
<reference evidence="5" key="1">
    <citation type="submission" date="2015-02" db="EMBL/GenBank/DDBJ databases">
        <title>Genome sequencing for Strongylocentrotus purpuratus.</title>
        <authorList>
            <person name="Murali S."/>
            <person name="Liu Y."/>
            <person name="Vee V."/>
            <person name="English A."/>
            <person name="Wang M."/>
            <person name="Skinner E."/>
            <person name="Han Y."/>
            <person name="Muzny D.M."/>
            <person name="Worley K.C."/>
            <person name="Gibbs R.A."/>
        </authorList>
    </citation>
    <scope>NUCLEOTIDE SEQUENCE</scope>
</reference>
<dbReference type="InterPro" id="IPR017920">
    <property type="entry name" value="COMM"/>
</dbReference>
<dbReference type="AlphaFoldDB" id="A0A7M7RI06"/>
<protein>
    <recommendedName>
        <fullName evidence="1">COMM domain-containing protein 5</fullName>
    </recommendedName>
</protein>
<sequence>MALPSVGNPGGFAGDRTLFVGAKVPQEIKSMLKLLKSTDKSTFRELLKASVSSFEGAIIDEDFIPNLSNECGQSSDALSIVYSGILTLLRAAYRLPQTSLKQELFKADLSELKIPPEYATDFASAVYGPKRAAINDALEKGRVRFPKLDNFRWRVDVAISTSALSRSLEPTIMAEMTLSDGKVHSFEIPVSKFHELRYNVASLMKEMEDLEKKNILKIQD</sequence>
<dbReference type="Proteomes" id="UP000007110">
    <property type="component" value="Unassembled WGS sequence"/>
</dbReference>
<name>A0A7M7RI06_STRPU</name>
<dbReference type="GeneID" id="588044"/>
<proteinExistence type="inferred from homology"/>